<gene>
    <name evidence="2" type="ORF">DW352_07535</name>
</gene>
<dbReference type="KEGG" id="ptaw:DW352_07535"/>
<dbReference type="RefSeq" id="WP_115689974.1">
    <property type="nucleotide sequence ID" value="NZ_CP031417.1"/>
</dbReference>
<protein>
    <recommendedName>
        <fullName evidence="4">Invasion associated locus B family protein</fullName>
    </recommendedName>
</protein>
<evidence type="ECO:0000313" key="3">
    <source>
        <dbReference type="Proteomes" id="UP000254889"/>
    </source>
</evidence>
<sequence length="165" mass="17673">MRLLVAVLLCCAAFVSPAAAQTEQQTESSEAAKAQPETLEELYKQLDLFGAWAADCTQAPSPANPHVNIASPAEGLVIELHDLGPGYAANQYSVLTANPQSGNRLTVEMLFQPGAPNEERQTLVFQLGNGTRRTMFNQPQGGAPRVKDGVVVGRNIKTPTLKKCL</sequence>
<keyword evidence="1" id="KW-0732">Signal</keyword>
<evidence type="ECO:0008006" key="4">
    <source>
        <dbReference type="Google" id="ProtNLM"/>
    </source>
</evidence>
<evidence type="ECO:0000313" key="2">
    <source>
        <dbReference type="EMBL" id="AXK80381.1"/>
    </source>
</evidence>
<organism evidence="2 3">
    <name type="scientific">Pseudolabrys taiwanensis</name>
    <dbReference type="NCBI Taxonomy" id="331696"/>
    <lineage>
        <taxon>Bacteria</taxon>
        <taxon>Pseudomonadati</taxon>
        <taxon>Pseudomonadota</taxon>
        <taxon>Alphaproteobacteria</taxon>
        <taxon>Hyphomicrobiales</taxon>
        <taxon>Xanthobacteraceae</taxon>
        <taxon>Pseudolabrys</taxon>
    </lineage>
</organism>
<name>A0A345ZTY4_9HYPH</name>
<dbReference type="OrthoDB" id="8447401at2"/>
<dbReference type="AlphaFoldDB" id="A0A345ZTY4"/>
<dbReference type="Proteomes" id="UP000254889">
    <property type="component" value="Chromosome"/>
</dbReference>
<feature type="signal peptide" evidence="1">
    <location>
        <begin position="1"/>
        <end position="20"/>
    </location>
</feature>
<keyword evidence="3" id="KW-1185">Reference proteome</keyword>
<evidence type="ECO:0000256" key="1">
    <source>
        <dbReference type="SAM" id="SignalP"/>
    </source>
</evidence>
<accession>A0A345ZTY4</accession>
<dbReference type="EMBL" id="CP031417">
    <property type="protein sequence ID" value="AXK80381.1"/>
    <property type="molecule type" value="Genomic_DNA"/>
</dbReference>
<reference evidence="2 3" key="1">
    <citation type="submission" date="2018-07" db="EMBL/GenBank/DDBJ databases">
        <authorList>
            <person name="Quirk P.G."/>
            <person name="Krulwich T.A."/>
        </authorList>
    </citation>
    <scope>NUCLEOTIDE SEQUENCE [LARGE SCALE GENOMIC DNA]</scope>
    <source>
        <strain evidence="2 3">CC-BB4</strain>
    </source>
</reference>
<feature type="chain" id="PRO_5016988446" description="Invasion associated locus B family protein" evidence="1">
    <location>
        <begin position="21"/>
        <end position="165"/>
    </location>
</feature>
<proteinExistence type="predicted"/>